<comment type="subcellular location">
    <subcellularLocation>
        <location evidence="1">Membrane</location>
        <topology evidence="1">Multi-pass membrane protein</topology>
    </subcellularLocation>
</comment>
<comment type="similarity">
    <text evidence="9">Belongs to the monovalent cation:proton antiporter 1 (CPA1) transporter (TC 2.A.36) family.</text>
</comment>
<dbReference type="Pfam" id="PF00999">
    <property type="entry name" value="Na_H_Exchanger"/>
    <property type="match status" value="1"/>
</dbReference>
<evidence type="ECO:0000313" key="10">
    <source>
        <dbReference type="EnsemblMetazoa" id="PPA18530.1"/>
    </source>
</evidence>
<evidence type="ECO:0000256" key="8">
    <source>
        <dbReference type="ARBA" id="ARBA00023201"/>
    </source>
</evidence>
<dbReference type="PANTHER" id="PTHR10110:SF92">
    <property type="entry name" value="NA(+)_H(+) EXCHANGER PROTEIN 2-RELATED"/>
    <property type="match status" value="1"/>
</dbReference>
<keyword evidence="4" id="KW-1133">Transmembrane helix</keyword>
<evidence type="ECO:0000256" key="9">
    <source>
        <dbReference type="RuleBase" id="RU003722"/>
    </source>
</evidence>
<organism evidence="10 11">
    <name type="scientific">Pristionchus pacificus</name>
    <name type="common">Parasitic nematode worm</name>
    <dbReference type="NCBI Taxonomy" id="54126"/>
    <lineage>
        <taxon>Eukaryota</taxon>
        <taxon>Metazoa</taxon>
        <taxon>Ecdysozoa</taxon>
        <taxon>Nematoda</taxon>
        <taxon>Chromadorea</taxon>
        <taxon>Rhabditida</taxon>
        <taxon>Rhabditina</taxon>
        <taxon>Diplogasteromorpha</taxon>
        <taxon>Diplogasteroidea</taxon>
        <taxon>Neodiplogasteridae</taxon>
        <taxon>Pristionchus</taxon>
    </lineage>
</organism>
<dbReference type="InterPro" id="IPR004843">
    <property type="entry name" value="Calcineurin-like_PHP"/>
</dbReference>
<dbReference type="InterPro" id="IPR006186">
    <property type="entry name" value="Ser/Thr-sp_prot-phosphatase"/>
</dbReference>
<keyword evidence="2 9" id="KW-0813">Transport</keyword>
<dbReference type="GO" id="GO:0015386">
    <property type="term" value="F:potassium:proton antiporter activity"/>
    <property type="evidence" value="ECO:0000318"/>
    <property type="project" value="GO_Central"/>
</dbReference>
<gene>
    <name evidence="10" type="primary">WBGene00108084</name>
</gene>
<accession>A0A8R1UDC2</accession>
<dbReference type="SUPFAM" id="SSF56300">
    <property type="entry name" value="Metallo-dependent phosphatases"/>
    <property type="match status" value="1"/>
</dbReference>
<dbReference type="NCBIfam" id="TIGR00840">
    <property type="entry name" value="b_cpa1"/>
    <property type="match status" value="1"/>
</dbReference>
<accession>A0A2A6CZF0</accession>
<evidence type="ECO:0000256" key="7">
    <source>
        <dbReference type="ARBA" id="ARBA00023136"/>
    </source>
</evidence>
<dbReference type="GO" id="GO:0005886">
    <property type="term" value="C:plasma membrane"/>
    <property type="evidence" value="ECO:0000318"/>
    <property type="project" value="GO_Central"/>
</dbReference>
<evidence type="ECO:0000256" key="3">
    <source>
        <dbReference type="ARBA" id="ARBA00022692"/>
    </source>
</evidence>
<reference evidence="10" key="2">
    <citation type="submission" date="2022-06" db="UniProtKB">
        <authorList>
            <consortium name="EnsemblMetazoa"/>
        </authorList>
    </citation>
    <scope>IDENTIFICATION</scope>
    <source>
        <strain evidence="10">PS312</strain>
    </source>
</reference>
<dbReference type="GO" id="GO:0015385">
    <property type="term" value="F:sodium:proton antiporter activity"/>
    <property type="evidence" value="ECO:0000318"/>
    <property type="project" value="GO_Central"/>
</dbReference>
<dbReference type="AlphaFoldDB" id="A0A2A6CZF0"/>
<evidence type="ECO:0000313" key="11">
    <source>
        <dbReference type="Proteomes" id="UP000005239"/>
    </source>
</evidence>
<protein>
    <recommendedName>
        <fullName evidence="9">Sodium/hydrogen exchanger</fullName>
    </recommendedName>
</protein>
<dbReference type="GO" id="GO:0098719">
    <property type="term" value="P:sodium ion import across plasma membrane"/>
    <property type="evidence" value="ECO:0000318"/>
    <property type="project" value="GO_Central"/>
</dbReference>
<reference evidence="11" key="1">
    <citation type="journal article" date="2008" name="Nat. Genet.">
        <title>The Pristionchus pacificus genome provides a unique perspective on nematode lifestyle and parasitism.</title>
        <authorList>
            <person name="Dieterich C."/>
            <person name="Clifton S.W."/>
            <person name="Schuster L.N."/>
            <person name="Chinwalla A."/>
            <person name="Delehaunty K."/>
            <person name="Dinkelacker I."/>
            <person name="Fulton L."/>
            <person name="Fulton R."/>
            <person name="Godfrey J."/>
            <person name="Minx P."/>
            <person name="Mitreva M."/>
            <person name="Roeseler W."/>
            <person name="Tian H."/>
            <person name="Witte H."/>
            <person name="Yang S.P."/>
            <person name="Wilson R.K."/>
            <person name="Sommer R.J."/>
        </authorList>
    </citation>
    <scope>NUCLEOTIDE SEQUENCE [LARGE SCALE GENOMIC DNA]</scope>
    <source>
        <strain evidence="11">PS312</strain>
    </source>
</reference>
<keyword evidence="9" id="KW-0050">Antiport</keyword>
<name>A0A2A6CZF0_PRIPA</name>
<keyword evidence="7" id="KW-0472">Membrane</keyword>
<keyword evidence="11" id="KW-1185">Reference proteome</keyword>
<evidence type="ECO:0000256" key="2">
    <source>
        <dbReference type="ARBA" id="ARBA00022448"/>
    </source>
</evidence>
<dbReference type="GO" id="GO:0016787">
    <property type="term" value="F:hydrolase activity"/>
    <property type="evidence" value="ECO:0007669"/>
    <property type="project" value="InterPro"/>
</dbReference>
<keyword evidence="8 9" id="KW-0739">Sodium transport</keyword>
<dbReference type="Gene3D" id="3.60.21.10">
    <property type="match status" value="1"/>
</dbReference>
<evidence type="ECO:0000256" key="4">
    <source>
        <dbReference type="ARBA" id="ARBA00022989"/>
    </source>
</evidence>
<keyword evidence="3 9" id="KW-0812">Transmembrane</keyword>
<dbReference type="EnsemblMetazoa" id="PPA18530.1">
    <property type="protein sequence ID" value="PPA18530.1"/>
    <property type="gene ID" value="WBGene00108084"/>
</dbReference>
<dbReference type="PANTHER" id="PTHR10110">
    <property type="entry name" value="SODIUM/HYDROGEN EXCHANGER"/>
    <property type="match status" value="1"/>
</dbReference>
<keyword evidence="5" id="KW-0915">Sodium</keyword>
<evidence type="ECO:0000256" key="6">
    <source>
        <dbReference type="ARBA" id="ARBA00023065"/>
    </source>
</evidence>
<dbReference type="PRINTS" id="PR00114">
    <property type="entry name" value="STPHPHTASE"/>
</dbReference>
<evidence type="ECO:0000256" key="1">
    <source>
        <dbReference type="ARBA" id="ARBA00004141"/>
    </source>
</evidence>
<dbReference type="Proteomes" id="UP000005239">
    <property type="component" value="Unassembled WGS sequence"/>
</dbReference>
<dbReference type="InterPro" id="IPR029052">
    <property type="entry name" value="Metallo-depent_PP-like"/>
</dbReference>
<dbReference type="InterPro" id="IPR004709">
    <property type="entry name" value="NaH_exchanger"/>
</dbReference>
<dbReference type="InterPro" id="IPR006153">
    <property type="entry name" value="Cation/H_exchanger_TM"/>
</dbReference>
<dbReference type="Gene3D" id="6.10.140.1330">
    <property type="match status" value="1"/>
</dbReference>
<dbReference type="Pfam" id="PF00149">
    <property type="entry name" value="Metallophos"/>
    <property type="match status" value="1"/>
</dbReference>
<keyword evidence="6 9" id="KW-0406">Ion transport</keyword>
<dbReference type="GO" id="GO:0051453">
    <property type="term" value="P:regulation of intracellular pH"/>
    <property type="evidence" value="ECO:0000318"/>
    <property type="project" value="GO_Central"/>
</dbReference>
<dbReference type="SMART" id="SM00156">
    <property type="entry name" value="PP2Ac"/>
    <property type="match status" value="1"/>
</dbReference>
<evidence type="ECO:0000256" key="5">
    <source>
        <dbReference type="ARBA" id="ARBA00023053"/>
    </source>
</evidence>
<proteinExistence type="inferred from homology"/>
<dbReference type="InterPro" id="IPR018422">
    <property type="entry name" value="Cation/H_exchanger_CPA1"/>
</dbReference>
<dbReference type="GO" id="GO:0071805">
    <property type="term" value="P:potassium ion transmembrane transport"/>
    <property type="evidence" value="ECO:0000318"/>
    <property type="project" value="GO_Central"/>
</dbReference>
<sequence length="963" mass="107581">MGWRGLLFVALIGAALIAVAAAAEDMEDYDDEESEKLTRYPLMRVDFEGVKLPLIIALWLVTAAIAKIIFHHIPHLAEMFPDSSLLIMFGLIVGIILNLLNVDKNEFYLDNEVFMLYLLPPLVFDAGYFMPARQFFDNLGSILTFAMVGTTFNIVAIGTMSLWAVSLTGLFSVELDVVQLLLFGSVAADVDPVAVIVIFEELGVNDVLFISVFGESLLNDGVSVVFYNIFKAFVEIGPENIIANDIVNGFFSYFIVCIGGIAVGLVFAAISAFITKYTQEVDILNPVFVLVIPYMAYLVGEMLSLSSIMAIVFCGAAMKMYVKENMPERSASAISYFIKVLSLSSETVIFVFLGLSTVSSDHHWDTSFIVLTVVFCFIYRTLGVVVLCHILNKFRLKKYTKVDQFIMAYGGLRGAIAYGLAVALPNIPAKPMFVTCTIIIIYFTVFLQGMTLKPIAQFLQVEKKNEHEKNMTEYIYQELIDTTMAGMEDIAGQKGHNWIRESFQSFNKKYIKRLLVNKEALRNMDNTKIVRMYRRLQLQDAQDLVQGTGDFSKNQVFVNALIEHTRSRSNTVAICMPYASSLPSSSSDSNSPYVINVRHVMEQHGIMDYDEMARMRGRTRSDPTTENRVQIVLPNEATTRPPPIGIWFDFQSVFNRLPFACLISKKVLCMHGGLSPHLDSLEEIRSIVHPCDPLDKGLLIDLLWSEPTNKGDEWYHTIRRISYMFGKQIVAQFCEKTGVDLIIRAHQVPEPEPTMEPTTLPTVSQIVVPWLPYPIRFAGGAGRVRVHGRPQVDHGLLRAFSSNYCNQFSNAAAVVCIDKELKVSFQQMAVPLPAGSRAKHAPIIAADPNEPKVEPALKKDYNNNNNVVAASTAQQFTMKVVSILVLFACLFSIGFSFSLRDLYTRIEAVEHPDGHHLVQKESGFYGGGNVDEIGTIGNRMIISRQDGPHMFLDDNGIPVQQNL</sequence>